<gene>
    <name evidence="1" type="ORF">Sangu_2385900</name>
</gene>
<dbReference type="GO" id="GO:0006351">
    <property type="term" value="P:DNA-templated transcription"/>
    <property type="evidence" value="ECO:0007669"/>
    <property type="project" value="InterPro"/>
</dbReference>
<comment type="caution">
    <text evidence="1">The sequence shown here is derived from an EMBL/GenBank/DDBJ whole genome shotgun (WGS) entry which is preliminary data.</text>
</comment>
<dbReference type="GO" id="GO:0000439">
    <property type="term" value="C:transcription factor TFIIH core complex"/>
    <property type="evidence" value="ECO:0007669"/>
    <property type="project" value="InterPro"/>
</dbReference>
<accession>A0AAW2KXZ2</accession>
<dbReference type="InterPro" id="IPR027079">
    <property type="entry name" value="Tfb1/GTF2H1"/>
</dbReference>
<proteinExistence type="predicted"/>
<reference evidence="1" key="1">
    <citation type="submission" date="2020-06" db="EMBL/GenBank/DDBJ databases">
        <authorList>
            <person name="Li T."/>
            <person name="Hu X."/>
            <person name="Zhang T."/>
            <person name="Song X."/>
            <person name="Zhang H."/>
            <person name="Dai N."/>
            <person name="Sheng W."/>
            <person name="Hou X."/>
            <person name="Wei L."/>
        </authorList>
    </citation>
    <scope>NUCLEOTIDE SEQUENCE</scope>
    <source>
        <strain evidence="1">G01</strain>
        <tissue evidence="1">Leaf</tissue>
    </source>
</reference>
<dbReference type="AlphaFoldDB" id="A0AAW2KXZ2"/>
<dbReference type="PANTHER" id="PTHR12856">
    <property type="entry name" value="TRANSCRIPTION INITIATION FACTOR IIH-RELATED"/>
    <property type="match status" value="1"/>
</dbReference>
<organism evidence="1">
    <name type="scientific">Sesamum angustifolium</name>
    <dbReference type="NCBI Taxonomy" id="2727405"/>
    <lineage>
        <taxon>Eukaryota</taxon>
        <taxon>Viridiplantae</taxon>
        <taxon>Streptophyta</taxon>
        <taxon>Embryophyta</taxon>
        <taxon>Tracheophyta</taxon>
        <taxon>Spermatophyta</taxon>
        <taxon>Magnoliopsida</taxon>
        <taxon>eudicotyledons</taxon>
        <taxon>Gunneridae</taxon>
        <taxon>Pentapetalae</taxon>
        <taxon>asterids</taxon>
        <taxon>lamiids</taxon>
        <taxon>Lamiales</taxon>
        <taxon>Pedaliaceae</taxon>
        <taxon>Sesamum</taxon>
    </lineage>
</organism>
<dbReference type="GO" id="GO:0006289">
    <property type="term" value="P:nucleotide-excision repair"/>
    <property type="evidence" value="ECO:0007669"/>
    <property type="project" value="InterPro"/>
</dbReference>
<sequence length="157" mass="17541">MTEKEFWTKYSRAEYLHSTKNVVAAAAEAAEDEELAVFLKRDDMLANEARRKMSSWGIQGLLLKPLSGQNRVLNGLTQNISSTKLHLGNNPHESVLDRLPKVTKEELMHEIKESVQSDSSSLLVHPMLQALDAAFAYYDADVQKRSGRSGERPNGSV</sequence>
<name>A0AAW2KXZ2_9LAMI</name>
<evidence type="ECO:0000313" key="1">
    <source>
        <dbReference type="EMBL" id="KAL0310912.1"/>
    </source>
</evidence>
<dbReference type="EMBL" id="JACGWK010000016">
    <property type="protein sequence ID" value="KAL0310912.1"/>
    <property type="molecule type" value="Genomic_DNA"/>
</dbReference>
<reference evidence="1" key="2">
    <citation type="journal article" date="2024" name="Plant">
        <title>Genomic evolution and insights into agronomic trait innovations of Sesamum species.</title>
        <authorList>
            <person name="Miao H."/>
            <person name="Wang L."/>
            <person name="Qu L."/>
            <person name="Liu H."/>
            <person name="Sun Y."/>
            <person name="Le M."/>
            <person name="Wang Q."/>
            <person name="Wei S."/>
            <person name="Zheng Y."/>
            <person name="Lin W."/>
            <person name="Duan Y."/>
            <person name="Cao H."/>
            <person name="Xiong S."/>
            <person name="Wang X."/>
            <person name="Wei L."/>
            <person name="Li C."/>
            <person name="Ma Q."/>
            <person name="Ju M."/>
            <person name="Zhao R."/>
            <person name="Li G."/>
            <person name="Mu C."/>
            <person name="Tian Q."/>
            <person name="Mei H."/>
            <person name="Zhang T."/>
            <person name="Gao T."/>
            <person name="Zhang H."/>
        </authorList>
    </citation>
    <scope>NUCLEOTIDE SEQUENCE</scope>
    <source>
        <strain evidence="1">G01</strain>
    </source>
</reference>
<protein>
    <submittedName>
        <fullName evidence="1">General transcription and DNA repair factor IIH subunit TFB1-3</fullName>
    </submittedName>
</protein>